<gene>
    <name evidence="2" type="ORF">PHYPSEUDO_006051</name>
</gene>
<feature type="compositionally biased region" description="Basic and acidic residues" evidence="1">
    <location>
        <begin position="99"/>
        <end position="116"/>
    </location>
</feature>
<name>A0A8T1VMV5_9STRA</name>
<feature type="region of interest" description="Disordered" evidence="1">
    <location>
        <begin position="42"/>
        <end position="116"/>
    </location>
</feature>
<dbReference type="AlphaFoldDB" id="A0A8T1VMV5"/>
<reference evidence="2" key="1">
    <citation type="submission" date="2021-02" db="EMBL/GenBank/DDBJ databases">
        <authorList>
            <person name="Palmer J.M."/>
        </authorList>
    </citation>
    <scope>NUCLEOTIDE SEQUENCE</scope>
    <source>
        <strain evidence="2">SCRP734</strain>
    </source>
</reference>
<evidence type="ECO:0000313" key="3">
    <source>
        <dbReference type="Proteomes" id="UP000694044"/>
    </source>
</evidence>
<organism evidence="2 3">
    <name type="scientific">Phytophthora pseudosyringae</name>
    <dbReference type="NCBI Taxonomy" id="221518"/>
    <lineage>
        <taxon>Eukaryota</taxon>
        <taxon>Sar</taxon>
        <taxon>Stramenopiles</taxon>
        <taxon>Oomycota</taxon>
        <taxon>Peronosporomycetes</taxon>
        <taxon>Peronosporales</taxon>
        <taxon>Peronosporaceae</taxon>
        <taxon>Phytophthora</taxon>
    </lineage>
</organism>
<sequence>MRQRTAGPIALETTNTCGRTDGLETARSRRWTKDIERVDVEEASRQLSCRRAKRAGRQTTKLAESSEHRQRFETRDAQKRTDTDYGTWPRSPWTMNERGPADEQRWTSELRPRRVT</sequence>
<dbReference type="EMBL" id="JAGDFM010000248">
    <property type="protein sequence ID" value="KAG7381393.1"/>
    <property type="molecule type" value="Genomic_DNA"/>
</dbReference>
<dbReference type="Proteomes" id="UP000694044">
    <property type="component" value="Unassembled WGS sequence"/>
</dbReference>
<protein>
    <submittedName>
        <fullName evidence="2">Uncharacterized protein</fullName>
    </submittedName>
</protein>
<proteinExistence type="predicted"/>
<feature type="region of interest" description="Disordered" evidence="1">
    <location>
        <begin position="1"/>
        <end position="25"/>
    </location>
</feature>
<feature type="compositionally biased region" description="Basic and acidic residues" evidence="1">
    <location>
        <begin position="64"/>
        <end position="83"/>
    </location>
</feature>
<comment type="caution">
    <text evidence="2">The sequence shown here is derived from an EMBL/GenBank/DDBJ whole genome shotgun (WGS) entry which is preliminary data.</text>
</comment>
<accession>A0A8T1VMV5</accession>
<keyword evidence="3" id="KW-1185">Reference proteome</keyword>
<evidence type="ECO:0000313" key="2">
    <source>
        <dbReference type="EMBL" id="KAG7381393.1"/>
    </source>
</evidence>
<evidence type="ECO:0000256" key="1">
    <source>
        <dbReference type="SAM" id="MobiDB-lite"/>
    </source>
</evidence>